<dbReference type="PANTHER" id="PTHR43496">
    <property type="entry name" value="PROTEIN LPLB"/>
    <property type="match status" value="1"/>
</dbReference>
<dbReference type="InterPro" id="IPR035906">
    <property type="entry name" value="MetI-like_sf"/>
</dbReference>
<evidence type="ECO:0000256" key="5">
    <source>
        <dbReference type="RuleBase" id="RU363032"/>
    </source>
</evidence>
<dbReference type="InterPro" id="IPR017664">
    <property type="entry name" value="AminoethylPonate_ABC_perm-1"/>
</dbReference>
<protein>
    <submittedName>
        <fullName evidence="7">2-aminoethylphosphonate ABC transporter permease subunit</fullName>
    </submittedName>
</protein>
<dbReference type="PANTHER" id="PTHR43496:SF1">
    <property type="entry name" value="POLYGALACTURONAN_RHAMNOGALACTURONAN TRANSPORT SYSTEM PERMEASE PROTEIN YTEP"/>
    <property type="match status" value="1"/>
</dbReference>
<feature type="transmembrane region" description="Helical" evidence="5">
    <location>
        <begin position="120"/>
        <end position="142"/>
    </location>
</feature>
<comment type="similarity">
    <text evidence="5">Belongs to the binding-protein-dependent transport system permease family.</text>
</comment>
<dbReference type="GO" id="GO:0005886">
    <property type="term" value="C:plasma membrane"/>
    <property type="evidence" value="ECO:0007669"/>
    <property type="project" value="UniProtKB-SubCell"/>
</dbReference>
<dbReference type="CDD" id="cd06261">
    <property type="entry name" value="TM_PBP2"/>
    <property type="match status" value="2"/>
</dbReference>
<dbReference type="SUPFAM" id="SSF161098">
    <property type="entry name" value="MetI-like"/>
    <property type="match status" value="2"/>
</dbReference>
<feature type="transmembrane region" description="Helical" evidence="5">
    <location>
        <begin position="216"/>
        <end position="238"/>
    </location>
</feature>
<feature type="transmembrane region" description="Helical" evidence="5">
    <location>
        <begin position="396"/>
        <end position="418"/>
    </location>
</feature>
<dbReference type="PROSITE" id="PS50928">
    <property type="entry name" value="ABC_TM1"/>
    <property type="match status" value="2"/>
</dbReference>
<dbReference type="NCBIfam" id="TIGR03262">
    <property type="entry name" value="PhnU2"/>
    <property type="match status" value="1"/>
</dbReference>
<keyword evidence="2 5" id="KW-0812">Transmembrane</keyword>
<evidence type="ECO:0000313" key="8">
    <source>
        <dbReference type="Proteomes" id="UP001151088"/>
    </source>
</evidence>
<organism evidence="7 8">
    <name type="scientific">Ancylobacter mangrovi</name>
    <dbReference type="NCBI Taxonomy" id="2972472"/>
    <lineage>
        <taxon>Bacteria</taxon>
        <taxon>Pseudomonadati</taxon>
        <taxon>Pseudomonadota</taxon>
        <taxon>Alphaproteobacteria</taxon>
        <taxon>Hyphomicrobiales</taxon>
        <taxon>Xanthobacteraceae</taxon>
        <taxon>Ancylobacter</taxon>
    </lineage>
</organism>
<evidence type="ECO:0000256" key="3">
    <source>
        <dbReference type="ARBA" id="ARBA00022989"/>
    </source>
</evidence>
<accession>A0A9X2PI55</accession>
<evidence type="ECO:0000256" key="2">
    <source>
        <dbReference type="ARBA" id="ARBA00022692"/>
    </source>
</evidence>
<dbReference type="EMBL" id="JANTHZ010000004">
    <property type="protein sequence ID" value="MCS0495677.1"/>
    <property type="molecule type" value="Genomic_DNA"/>
</dbReference>
<dbReference type="Proteomes" id="UP001151088">
    <property type="component" value="Unassembled WGS sequence"/>
</dbReference>
<dbReference type="GO" id="GO:0055085">
    <property type="term" value="P:transmembrane transport"/>
    <property type="evidence" value="ECO:0007669"/>
    <property type="project" value="InterPro"/>
</dbReference>
<keyword evidence="3 5" id="KW-1133">Transmembrane helix</keyword>
<keyword evidence="8" id="KW-1185">Reference proteome</keyword>
<comment type="subcellular location">
    <subcellularLocation>
        <location evidence="1 5">Cell membrane</location>
        <topology evidence="1 5">Multi-pass membrane protein</topology>
    </subcellularLocation>
</comment>
<keyword evidence="4 5" id="KW-0472">Membrane</keyword>
<name>A0A9X2PI55_9HYPH</name>
<reference evidence="7" key="1">
    <citation type="submission" date="2022-08" db="EMBL/GenBank/DDBJ databases">
        <authorList>
            <person name="Li F."/>
        </authorList>
    </citation>
    <scope>NUCLEOTIDE SEQUENCE</scope>
    <source>
        <strain evidence="7">MQZ15Z-1</strain>
    </source>
</reference>
<feature type="transmembrane region" description="Helical" evidence="5">
    <location>
        <begin position="491"/>
        <end position="514"/>
    </location>
</feature>
<gene>
    <name evidence="7" type="ORF">NVS89_11255</name>
</gene>
<dbReference type="Gene3D" id="1.10.3720.10">
    <property type="entry name" value="MetI-like"/>
    <property type="match status" value="2"/>
</dbReference>
<feature type="transmembrane region" description="Helical" evidence="5">
    <location>
        <begin position="430"/>
        <end position="449"/>
    </location>
</feature>
<feature type="domain" description="ABC transmembrane type-1" evidence="6">
    <location>
        <begin position="360"/>
        <end position="555"/>
    </location>
</feature>
<feature type="transmembrane region" description="Helical" evidence="5">
    <location>
        <begin position="366"/>
        <end position="384"/>
    </location>
</feature>
<feature type="transmembrane region" description="Helical" evidence="5">
    <location>
        <begin position="162"/>
        <end position="183"/>
    </location>
</feature>
<evidence type="ECO:0000259" key="6">
    <source>
        <dbReference type="PROSITE" id="PS50928"/>
    </source>
</evidence>
<dbReference type="Pfam" id="PF00528">
    <property type="entry name" value="BPD_transp_1"/>
    <property type="match status" value="2"/>
</dbReference>
<proteinExistence type="inferred from homology"/>
<feature type="transmembrane region" description="Helical" evidence="5">
    <location>
        <begin position="308"/>
        <end position="336"/>
    </location>
</feature>
<feature type="transmembrane region" description="Helical" evidence="5">
    <location>
        <begin position="86"/>
        <end position="108"/>
    </location>
</feature>
<feature type="transmembrane region" description="Helical" evidence="5">
    <location>
        <begin position="27"/>
        <end position="52"/>
    </location>
</feature>
<feature type="transmembrane region" description="Helical" evidence="5">
    <location>
        <begin position="534"/>
        <end position="563"/>
    </location>
</feature>
<sequence>MTDLATRHGAAADHGTSFRPGIDWEHVVRLLVGALMLAVALVIIVLPLYALLSQSFEDHEGNFVGLANFISYAQDPILRLSVFNSLWVAVLTVAIVVPLGFFFSYALTRSCMPLKGLFKGIALLPILAPSLLPAIALIYIFGNQGYLKWLMFGHSIYGPVGIIMAQVFHCLPFVVLIMTTALATADARLYEAAETLNTSRWRVFWTITFPSVRYGLINASLVVFTTAIVDFGIAKVIGGKFNMLAIDVYRQIIGQANFQMGAVIGVILLFPAVLTFIVERVTYKHQTSQLTARAVMLQPKPSRGFDRLMLLAVAVLAVPILGIIGTAIFASFVTLWPYNLSFSLANFNFGAFDPGGWLSYWNSVEMAAWTALFGTIMAFCGGYLTEKHRRGSRVLLGYHIVAMVPLAVPGIVLGLGYIFFFNMPSNPLNVVYGTMTIMVMCTIGHYYTVPHLMALTALKQIDSEFEAASQALGVSFWTTLRRVTVPISIPAIIDIATFFFVNAMTTVAGVIFIYGSTTKVASIAVVALNDTGDEGAACAMAMMILYTSAGVKLLQVIATRLLLHRQQQWRSSLREA</sequence>
<feature type="transmembrane region" description="Helical" evidence="5">
    <location>
        <begin position="258"/>
        <end position="278"/>
    </location>
</feature>
<dbReference type="AlphaFoldDB" id="A0A9X2PI55"/>
<comment type="caution">
    <text evidence="7">The sequence shown here is derived from an EMBL/GenBank/DDBJ whole genome shotgun (WGS) entry which is preliminary data.</text>
</comment>
<keyword evidence="5" id="KW-0813">Transport</keyword>
<feature type="domain" description="ABC transmembrane type-1" evidence="6">
    <location>
        <begin position="82"/>
        <end position="279"/>
    </location>
</feature>
<evidence type="ECO:0000256" key="4">
    <source>
        <dbReference type="ARBA" id="ARBA00023136"/>
    </source>
</evidence>
<evidence type="ECO:0000313" key="7">
    <source>
        <dbReference type="EMBL" id="MCS0495677.1"/>
    </source>
</evidence>
<evidence type="ECO:0000256" key="1">
    <source>
        <dbReference type="ARBA" id="ARBA00004651"/>
    </source>
</evidence>
<dbReference type="RefSeq" id="WP_258732843.1">
    <property type="nucleotide sequence ID" value="NZ_JANTHZ010000004.1"/>
</dbReference>
<dbReference type="InterPro" id="IPR000515">
    <property type="entry name" value="MetI-like"/>
</dbReference>